<organism evidence="6 7">
    <name type="scientific">Caenorhabditis briggsae</name>
    <dbReference type="NCBI Taxonomy" id="6238"/>
    <lineage>
        <taxon>Eukaryota</taxon>
        <taxon>Metazoa</taxon>
        <taxon>Ecdysozoa</taxon>
        <taxon>Nematoda</taxon>
        <taxon>Chromadorea</taxon>
        <taxon>Rhabditida</taxon>
        <taxon>Rhabditina</taxon>
        <taxon>Rhabditomorpha</taxon>
        <taxon>Rhabditoidea</taxon>
        <taxon>Rhabditidae</taxon>
        <taxon>Peloderinae</taxon>
        <taxon>Caenorhabditis</taxon>
    </lineage>
</organism>
<evidence type="ECO:0000256" key="3">
    <source>
        <dbReference type="ARBA" id="ARBA00022833"/>
    </source>
</evidence>
<keyword evidence="1" id="KW-0479">Metal-binding</keyword>
<dbReference type="PROSITE" id="PS50089">
    <property type="entry name" value="ZF_RING_2"/>
    <property type="match status" value="1"/>
</dbReference>
<keyword evidence="3" id="KW-0862">Zinc</keyword>
<dbReference type="InterPro" id="IPR001841">
    <property type="entry name" value="Znf_RING"/>
</dbReference>
<evidence type="ECO:0000256" key="4">
    <source>
        <dbReference type="PROSITE-ProRule" id="PRU00175"/>
    </source>
</evidence>
<dbReference type="AlphaFoldDB" id="A0AAE9AEC5"/>
<dbReference type="PROSITE" id="PS00518">
    <property type="entry name" value="ZF_RING_1"/>
    <property type="match status" value="1"/>
</dbReference>
<dbReference type="InterPro" id="IPR017907">
    <property type="entry name" value="Znf_RING_CS"/>
</dbReference>
<reference evidence="6 7" key="1">
    <citation type="submission" date="2022-05" db="EMBL/GenBank/DDBJ databases">
        <title>Chromosome-level reference genomes for two strains of Caenorhabditis briggsae: an improved platform for comparative genomics.</title>
        <authorList>
            <person name="Stevens L."/>
            <person name="Andersen E.C."/>
        </authorList>
    </citation>
    <scope>NUCLEOTIDE SEQUENCE [LARGE SCALE GENOMIC DNA]</scope>
    <source>
        <strain evidence="6">QX1410_ONT</strain>
        <tissue evidence="6">Whole-organism</tissue>
    </source>
</reference>
<name>A0AAE9AEC5_CAEBR</name>
<dbReference type="EMBL" id="CP090894">
    <property type="protein sequence ID" value="ULT95052.1"/>
    <property type="molecule type" value="Genomic_DNA"/>
</dbReference>
<evidence type="ECO:0000313" key="6">
    <source>
        <dbReference type="EMBL" id="ULT95052.1"/>
    </source>
</evidence>
<dbReference type="SUPFAM" id="SSF57850">
    <property type="entry name" value="RING/U-box"/>
    <property type="match status" value="1"/>
</dbReference>
<dbReference type="Proteomes" id="UP000827892">
    <property type="component" value="Chromosome IV"/>
</dbReference>
<sequence length="546" mass="64048">MLSLAFYYCYGCRSNRGVNLFDCERRKPCIGSCGHSICLECVDKNVNRKCPVCEKSKAFVNKTINYSSLQLIEDSKKNYWDFMKKWWSGTGTGKVSCSKCSKQASIPRICLTCDENHCCQRGRRGAYRLRLRRNIDLLNLATQVICTDCALTYHEEHETIRLDRMDYFEEDLKMATSEIILKLFRDWMKEKETNTTCKLRHIRIELSGRFLWKAFEENTQSREGQCGWLLEQIKINFIKKGIANLDRQLEQLSMITEECECNRLYGQMVKTGYRSPGGIQYDFEIFAVHCIESEKLGCPLYFEPNESNYQKLIGKTGQMASVGSKTLIPLTDYNENCPLCVLLGHQETKKKRLESYATNCIEIYENWWKSEMPALETLCFRCLDHLNHFKTRMSCKYEQNQRMRNGRKRGMCMNYKEDSDMDECDNPNCSLRNTEYWKFSIKEHTSGHAGRIVIEGIGSVEGFLDCKLRRMRLMNIYHMVSIRAGRFTAEYLTKWSNDEWNEFRFGNRNETADAGSKCRCTLLLEQEKLVLDRVRMPIDIRSWNKH</sequence>
<evidence type="ECO:0000259" key="5">
    <source>
        <dbReference type="PROSITE" id="PS50089"/>
    </source>
</evidence>
<gene>
    <name evidence="6" type="ORF">L3Y34_004057</name>
</gene>
<evidence type="ECO:0000256" key="1">
    <source>
        <dbReference type="ARBA" id="ARBA00022723"/>
    </source>
</evidence>
<protein>
    <recommendedName>
        <fullName evidence="5">RING-type domain-containing protein</fullName>
    </recommendedName>
</protein>
<dbReference type="GO" id="GO:0008270">
    <property type="term" value="F:zinc ion binding"/>
    <property type="evidence" value="ECO:0007669"/>
    <property type="project" value="UniProtKB-KW"/>
</dbReference>
<dbReference type="Gene3D" id="3.30.40.10">
    <property type="entry name" value="Zinc/RING finger domain, C3HC4 (zinc finger)"/>
    <property type="match status" value="1"/>
</dbReference>
<feature type="domain" description="RING-type" evidence="5">
    <location>
        <begin position="9"/>
        <end position="54"/>
    </location>
</feature>
<keyword evidence="2 4" id="KW-0863">Zinc-finger</keyword>
<accession>A0AAE9AEC5</accession>
<dbReference type="InterPro" id="IPR013083">
    <property type="entry name" value="Znf_RING/FYVE/PHD"/>
</dbReference>
<evidence type="ECO:0000256" key="2">
    <source>
        <dbReference type="ARBA" id="ARBA00022771"/>
    </source>
</evidence>
<proteinExistence type="predicted"/>
<evidence type="ECO:0000313" key="7">
    <source>
        <dbReference type="Proteomes" id="UP000827892"/>
    </source>
</evidence>
<dbReference type="Pfam" id="PF14634">
    <property type="entry name" value="zf-RING_5"/>
    <property type="match status" value="1"/>
</dbReference>